<name>A0A7W9AIX9_9SPHN</name>
<evidence type="ECO:0000313" key="2">
    <source>
        <dbReference type="Proteomes" id="UP000549617"/>
    </source>
</evidence>
<dbReference type="InterPro" id="IPR006311">
    <property type="entry name" value="TAT_signal"/>
</dbReference>
<dbReference type="AlphaFoldDB" id="A0A7W9AIX9"/>
<accession>A0A7W9AIX9</accession>
<dbReference type="PANTHER" id="PTHR33361:SF2">
    <property type="entry name" value="DUF885 DOMAIN-CONTAINING PROTEIN"/>
    <property type="match status" value="1"/>
</dbReference>
<dbReference type="PROSITE" id="PS51318">
    <property type="entry name" value="TAT"/>
    <property type="match status" value="1"/>
</dbReference>
<protein>
    <submittedName>
        <fullName evidence="1">Uncharacterized protein (DUF885 family)</fullName>
    </submittedName>
</protein>
<reference evidence="1 2" key="1">
    <citation type="submission" date="2020-08" db="EMBL/GenBank/DDBJ databases">
        <title>Genomic Encyclopedia of Type Strains, Phase IV (KMG-IV): sequencing the most valuable type-strain genomes for metagenomic binning, comparative biology and taxonomic classification.</title>
        <authorList>
            <person name="Goeker M."/>
        </authorList>
    </citation>
    <scope>NUCLEOTIDE SEQUENCE [LARGE SCALE GENOMIC DNA]</scope>
    <source>
        <strain evidence="1 2">DSM 25079</strain>
    </source>
</reference>
<sequence length="612" mass="66244">MSQLDRRQFLGATGALAAAQILPGSASAARPVKGDAAAEQMLARMAEELLAEYPENAGALGLDKGKRAALKSRLTDRSAKGARRHADAAAKRLAQLKAIDLQSLSPAARLDVGVVQTAHELAAEGFAFPFGDVVTLSQQWSYRNAPYVVAQNTGAFIEVPDFLDSSHAIASASDADAYLARLEAYADALDGETDRLKHDAGIGVIAPSFLLDKTLKQMTGARAQPIADWTVVQSLAKRSGALRGDYAARASRIAGDRIAPALDRQIAELTRQRTRATADAGVWKLPEGEAYYAWALRAATTSRMTPDEVHQLGMEQVKMLASQMDGLLRAHGMTQGSVGERMTALGEDPRNLYPNTDAGRAQILDYVNGRVADIRTRLPLAFATLVPGNLIVKRVPPEIEAGAPGGYAASGSIDGSVPGNYYINLRDTSIWPKYALPTLTYHEGIPGHIWQGEYSYKLPLIRSLLAFNAYSEGWALYAEQLADELGAYGGDPLGRLGYLQSMSFRACRLVVDTGIHAKRWTRQQAITWFAQTNGSTIEEVQGEVDRYCAWPGQACGYKAGHIEINRLRDKTIKALGSRYDLRLFDDAVVKGGAVPLTLLEQVIDAHIVARQQ</sequence>
<dbReference type="RefSeq" id="WP_184018960.1">
    <property type="nucleotide sequence ID" value="NZ_JACIJC010000004.1"/>
</dbReference>
<comment type="caution">
    <text evidence="1">The sequence shown here is derived from an EMBL/GenBank/DDBJ whole genome shotgun (WGS) entry which is preliminary data.</text>
</comment>
<dbReference type="Pfam" id="PF05960">
    <property type="entry name" value="DUF885"/>
    <property type="match status" value="1"/>
</dbReference>
<dbReference type="PANTHER" id="PTHR33361">
    <property type="entry name" value="GLR0591 PROTEIN"/>
    <property type="match status" value="1"/>
</dbReference>
<organism evidence="1 2">
    <name type="scientific">Sphingobium boeckii</name>
    <dbReference type="NCBI Taxonomy" id="1082345"/>
    <lineage>
        <taxon>Bacteria</taxon>
        <taxon>Pseudomonadati</taxon>
        <taxon>Pseudomonadota</taxon>
        <taxon>Alphaproteobacteria</taxon>
        <taxon>Sphingomonadales</taxon>
        <taxon>Sphingomonadaceae</taxon>
        <taxon>Sphingobium</taxon>
    </lineage>
</organism>
<proteinExistence type="predicted"/>
<evidence type="ECO:0000313" key="1">
    <source>
        <dbReference type="EMBL" id="MBB5686485.1"/>
    </source>
</evidence>
<keyword evidence="2" id="KW-1185">Reference proteome</keyword>
<dbReference type="Proteomes" id="UP000549617">
    <property type="component" value="Unassembled WGS sequence"/>
</dbReference>
<gene>
    <name evidence="1" type="ORF">FHS49_002509</name>
</gene>
<dbReference type="EMBL" id="JACIJC010000004">
    <property type="protein sequence ID" value="MBB5686485.1"/>
    <property type="molecule type" value="Genomic_DNA"/>
</dbReference>
<dbReference type="InterPro" id="IPR010281">
    <property type="entry name" value="DUF885"/>
</dbReference>